<dbReference type="SUPFAM" id="SSF52091">
    <property type="entry name" value="SpoIIaa-like"/>
    <property type="match status" value="1"/>
</dbReference>
<evidence type="ECO:0000313" key="6">
    <source>
        <dbReference type="Proteomes" id="UP001344658"/>
    </source>
</evidence>
<feature type="domain" description="STAS" evidence="4">
    <location>
        <begin position="36"/>
        <end position="136"/>
    </location>
</feature>
<feature type="compositionally biased region" description="Pro residues" evidence="3">
    <location>
        <begin position="13"/>
        <end position="23"/>
    </location>
</feature>
<dbReference type="PANTHER" id="PTHR33495">
    <property type="entry name" value="ANTI-SIGMA FACTOR ANTAGONIST TM_1081-RELATED-RELATED"/>
    <property type="match status" value="1"/>
</dbReference>
<evidence type="ECO:0000313" key="5">
    <source>
        <dbReference type="EMBL" id="MEE4542490.1"/>
    </source>
</evidence>
<dbReference type="InterPro" id="IPR036513">
    <property type="entry name" value="STAS_dom_sf"/>
</dbReference>
<evidence type="ECO:0000256" key="3">
    <source>
        <dbReference type="SAM" id="MobiDB-lite"/>
    </source>
</evidence>
<reference evidence="5 6" key="1">
    <citation type="submission" date="2023-12" db="EMBL/GenBank/DDBJ databases">
        <title>Streptomyces sp. V4-01.</title>
        <authorList>
            <person name="Somphong A."/>
            <person name="Phongsopitanun W."/>
        </authorList>
    </citation>
    <scope>NUCLEOTIDE SEQUENCE [LARGE SCALE GENOMIC DNA]</scope>
    <source>
        <strain evidence="5 6">V4-01</strain>
    </source>
</reference>
<feature type="region of interest" description="Disordered" evidence="3">
    <location>
        <begin position="1"/>
        <end position="25"/>
    </location>
</feature>
<comment type="similarity">
    <text evidence="1 2">Belongs to the anti-sigma-factor antagonist family.</text>
</comment>
<dbReference type="PANTHER" id="PTHR33495:SF2">
    <property type="entry name" value="ANTI-SIGMA FACTOR ANTAGONIST TM_1081-RELATED"/>
    <property type="match status" value="1"/>
</dbReference>
<dbReference type="RefSeq" id="WP_330794419.1">
    <property type="nucleotide sequence ID" value="NZ_JAZEWV010000006.1"/>
</dbReference>
<evidence type="ECO:0000256" key="1">
    <source>
        <dbReference type="ARBA" id="ARBA00009013"/>
    </source>
</evidence>
<dbReference type="PROSITE" id="PS50801">
    <property type="entry name" value="STAS"/>
    <property type="match status" value="1"/>
</dbReference>
<comment type="caution">
    <text evidence="5">The sequence shown here is derived from an EMBL/GenBank/DDBJ whole genome shotgun (WGS) entry which is preliminary data.</text>
</comment>
<organism evidence="5 6">
    <name type="scientific">Actinacidiphila polyblastidii</name>
    <dbReference type="NCBI Taxonomy" id="3110430"/>
    <lineage>
        <taxon>Bacteria</taxon>
        <taxon>Bacillati</taxon>
        <taxon>Actinomycetota</taxon>
        <taxon>Actinomycetes</taxon>
        <taxon>Kitasatosporales</taxon>
        <taxon>Streptomycetaceae</taxon>
        <taxon>Actinacidiphila</taxon>
    </lineage>
</organism>
<protein>
    <recommendedName>
        <fullName evidence="2">Anti-sigma factor antagonist</fullName>
    </recommendedName>
</protein>
<accession>A0ABU7P9J7</accession>
<dbReference type="NCBIfam" id="TIGR00377">
    <property type="entry name" value="ant_ant_sig"/>
    <property type="match status" value="1"/>
</dbReference>
<dbReference type="Gene3D" id="3.30.750.24">
    <property type="entry name" value="STAS domain"/>
    <property type="match status" value="1"/>
</dbReference>
<gene>
    <name evidence="5" type="ORF">V2S66_11005</name>
</gene>
<dbReference type="Pfam" id="PF13466">
    <property type="entry name" value="STAS_2"/>
    <property type="match status" value="1"/>
</dbReference>
<evidence type="ECO:0000259" key="4">
    <source>
        <dbReference type="PROSITE" id="PS50801"/>
    </source>
</evidence>
<dbReference type="EMBL" id="JAZEWV010000006">
    <property type="protein sequence ID" value="MEE4542490.1"/>
    <property type="molecule type" value="Genomic_DNA"/>
</dbReference>
<dbReference type="Proteomes" id="UP001344658">
    <property type="component" value="Unassembled WGS sequence"/>
</dbReference>
<dbReference type="InterPro" id="IPR002645">
    <property type="entry name" value="STAS_dom"/>
</dbReference>
<name>A0ABU7P9J7_9ACTN</name>
<proteinExistence type="inferred from homology"/>
<evidence type="ECO:0000256" key="2">
    <source>
        <dbReference type="RuleBase" id="RU003749"/>
    </source>
</evidence>
<dbReference type="CDD" id="cd07043">
    <property type="entry name" value="STAS_anti-anti-sigma_factors"/>
    <property type="match status" value="1"/>
</dbReference>
<dbReference type="InterPro" id="IPR058548">
    <property type="entry name" value="MlaB-like_STAS"/>
</dbReference>
<keyword evidence="6" id="KW-1185">Reference proteome</keyword>
<sequence>MSRMDLASLAGGPPEPTAPVPSPPRDRVVRDLHGGIAVRLTESAGHTRAVVTGEIDLVSATTLRDVLGDILHCAPGRLEVDLGGVGFFDCSGLNVLLRLRARAREHGVELVVTAASPAVARLLEITGTNGAVTAAP</sequence>
<dbReference type="InterPro" id="IPR003658">
    <property type="entry name" value="Anti-sigma_ant"/>
</dbReference>